<name>A0A0M4CTY5_9BACT</name>
<dbReference type="PATRIC" id="fig|1603606.3.peg.87"/>
<evidence type="ECO:0000256" key="8">
    <source>
        <dbReference type="ARBA" id="ARBA00022729"/>
    </source>
</evidence>
<feature type="binding site" evidence="14">
    <location>
        <position position="275"/>
    </location>
    <ligand>
        <name>[4Fe-4S] cluster</name>
        <dbReference type="ChEBI" id="CHEBI:49883"/>
        <label>2</label>
    </ligand>
</feature>
<keyword evidence="9" id="KW-0574">Periplasm</keyword>
<keyword evidence="10" id="KW-0560">Oxidoreductase</keyword>
<feature type="binding site" evidence="14">
    <location>
        <position position="169"/>
    </location>
    <ligand>
        <name>[4Fe-4S] cluster</name>
        <dbReference type="ChEBI" id="CHEBI:49883"/>
        <label>1</label>
    </ligand>
</feature>
<dbReference type="OrthoDB" id="9766729at2"/>
<dbReference type="GO" id="GO:0009061">
    <property type="term" value="P:anaerobic respiration"/>
    <property type="evidence" value="ECO:0007669"/>
    <property type="project" value="TreeGrafter"/>
</dbReference>
<feature type="binding site" evidence="14">
    <location>
        <position position="71"/>
    </location>
    <ligand>
        <name>[4Fe-4S] cluster</name>
        <dbReference type="ChEBI" id="CHEBI:49883"/>
        <label>1</label>
    </ligand>
</feature>
<evidence type="ECO:0000256" key="10">
    <source>
        <dbReference type="ARBA" id="ARBA00023002"/>
    </source>
</evidence>
<gene>
    <name evidence="17" type="primary">hyaS</name>
    <name evidence="17" type="ORF">DSOUD_0077</name>
</gene>
<keyword evidence="11 14" id="KW-0408">Iron</keyword>
<feature type="binding site" evidence="14">
    <location>
        <position position="203"/>
    </location>
    <ligand>
        <name>[4Fe-4S] cluster</name>
        <dbReference type="ChEBI" id="CHEBI:49883"/>
        <label>1</label>
    </ligand>
</feature>
<dbReference type="InterPro" id="IPR006137">
    <property type="entry name" value="NADH_UbQ_OxRdtase-like_20kDa"/>
</dbReference>
<dbReference type="Pfam" id="PF01058">
    <property type="entry name" value="Oxidored_q6"/>
    <property type="match status" value="1"/>
</dbReference>
<accession>A0A0M4CTY5</accession>
<dbReference type="InterPro" id="IPR027394">
    <property type="entry name" value="Cytochrome-c3_hydrogenase_C"/>
</dbReference>
<feature type="binding site" evidence="14">
    <location>
        <position position="284"/>
    </location>
    <ligand>
        <name>[3Fe-4S] cluster</name>
        <dbReference type="ChEBI" id="CHEBI:21137"/>
    </ligand>
</feature>
<evidence type="ECO:0000256" key="7">
    <source>
        <dbReference type="ARBA" id="ARBA00022723"/>
    </source>
</evidence>
<dbReference type="InterPro" id="IPR019546">
    <property type="entry name" value="TAT_signal_bac_arc"/>
</dbReference>
<evidence type="ECO:0000256" key="14">
    <source>
        <dbReference type="PIRSR" id="PIRSR000310-1"/>
    </source>
</evidence>
<dbReference type="InterPro" id="IPR037024">
    <property type="entry name" value="NiFe_Hase_small_N_sf"/>
</dbReference>
<keyword evidence="6 14" id="KW-0004">4Fe-4S</keyword>
<dbReference type="GO" id="GO:0009375">
    <property type="term" value="C:ferredoxin hydrogenase complex"/>
    <property type="evidence" value="ECO:0007669"/>
    <property type="project" value="InterPro"/>
</dbReference>
<evidence type="ECO:0000313" key="18">
    <source>
        <dbReference type="Proteomes" id="UP000057158"/>
    </source>
</evidence>
<protein>
    <submittedName>
        <fullName evidence="17">Periplasmically oriented, membrane-bound [NiFe]-hydrogenase small subunit</fullName>
    </submittedName>
</protein>
<comment type="cofactor">
    <cofactor evidence="2">
        <name>[4Fe-4S] cluster</name>
        <dbReference type="ChEBI" id="CHEBI:49883"/>
    </cofactor>
</comment>
<keyword evidence="7 14" id="KW-0479">Metal-binding</keyword>
<keyword evidence="8" id="KW-0732">Signal</keyword>
<organism evidence="17 18">
    <name type="scientific">Desulfuromonas soudanensis</name>
    <dbReference type="NCBI Taxonomy" id="1603606"/>
    <lineage>
        <taxon>Bacteria</taxon>
        <taxon>Pseudomonadati</taxon>
        <taxon>Thermodesulfobacteriota</taxon>
        <taxon>Desulfuromonadia</taxon>
        <taxon>Desulfuromonadales</taxon>
        <taxon>Desulfuromonadaceae</taxon>
        <taxon>Desulfuromonas</taxon>
    </lineage>
</organism>
<dbReference type="GO" id="GO:0008901">
    <property type="term" value="F:ferredoxin hydrogenase activity"/>
    <property type="evidence" value="ECO:0007669"/>
    <property type="project" value="InterPro"/>
</dbReference>
<comment type="subunit">
    <text evidence="5">Heterodimer of a large and a small subunit.</text>
</comment>
<keyword evidence="18" id="KW-1185">Reference proteome</keyword>
<dbReference type="Proteomes" id="UP000057158">
    <property type="component" value="Chromosome"/>
</dbReference>
<dbReference type="PANTHER" id="PTHR30013:SF7">
    <property type="entry name" value="HYDROGENASE-2 SMALL CHAIN"/>
    <property type="match status" value="1"/>
</dbReference>
<dbReference type="PRINTS" id="PR00614">
    <property type="entry name" value="NIHGNASESMLL"/>
</dbReference>
<comment type="similarity">
    <text evidence="4">Belongs to the [NiFe]/[NiFeSe] hydrogenase small subunit family.</text>
</comment>
<feature type="domain" description="NADH:ubiquinone oxidoreductase-like 20kDa subunit" evidence="15">
    <location>
        <begin position="71"/>
        <end position="216"/>
    </location>
</feature>
<evidence type="ECO:0000256" key="12">
    <source>
        <dbReference type="ARBA" id="ARBA00023014"/>
    </source>
</evidence>
<dbReference type="GO" id="GO:0044569">
    <property type="term" value="C:[Ni-Fe] hydrogenase complex"/>
    <property type="evidence" value="ECO:0007669"/>
    <property type="project" value="TreeGrafter"/>
</dbReference>
<dbReference type="InterPro" id="IPR001821">
    <property type="entry name" value="NiFe_hydrogenase_ssu"/>
</dbReference>
<evidence type="ECO:0000256" key="1">
    <source>
        <dbReference type="ARBA" id="ARBA00001927"/>
    </source>
</evidence>
<feature type="binding site" evidence="14">
    <location>
        <position position="269"/>
    </location>
    <ligand>
        <name>[4Fe-4S] cluster</name>
        <dbReference type="ChEBI" id="CHEBI:49883"/>
        <label>2</label>
    </ligand>
</feature>
<evidence type="ECO:0000256" key="13">
    <source>
        <dbReference type="ARBA" id="ARBA00023291"/>
    </source>
</evidence>
<proteinExistence type="inferred from homology"/>
<dbReference type="AlphaFoldDB" id="A0A0M4CTY5"/>
<evidence type="ECO:0000259" key="16">
    <source>
        <dbReference type="Pfam" id="PF14720"/>
    </source>
</evidence>
<feature type="binding site" evidence="14">
    <location>
        <position position="303"/>
    </location>
    <ligand>
        <name>[3Fe-4S] cluster</name>
        <dbReference type="ChEBI" id="CHEBI:21137"/>
    </ligand>
</feature>
<dbReference type="PROSITE" id="PS51318">
    <property type="entry name" value="TAT"/>
    <property type="match status" value="1"/>
</dbReference>
<dbReference type="GO" id="GO:0016020">
    <property type="term" value="C:membrane"/>
    <property type="evidence" value="ECO:0007669"/>
    <property type="project" value="TreeGrafter"/>
</dbReference>
<comment type="cofactor">
    <cofactor evidence="1">
        <name>[3Fe-4S] cluster</name>
        <dbReference type="ChEBI" id="CHEBI:21137"/>
    </cofactor>
</comment>
<dbReference type="InterPro" id="IPR006311">
    <property type="entry name" value="TAT_signal"/>
</dbReference>
<keyword evidence="12 14" id="KW-0411">Iron-sulfur</keyword>
<keyword evidence="13 14" id="KW-0003">3Fe-4S</keyword>
<dbReference type="GO" id="GO:0046872">
    <property type="term" value="F:metal ion binding"/>
    <property type="evidence" value="ECO:0007669"/>
    <property type="project" value="UniProtKB-KW"/>
</dbReference>
<dbReference type="Gene3D" id="3.40.50.700">
    <property type="entry name" value="NADH:ubiquinone oxidoreductase-like, 20kDa subunit"/>
    <property type="match status" value="1"/>
</dbReference>
<sequence>MKVDETSPDGTLPEAILQAWEARGVGRRDFIKYCTALAATLALPPALIPRLAAAMEADNRPPVIWLEFQGCTGDTEALLRANQPTVAELILDRLSVEYHETIMAAAGAQAEEAKWAAVEKYKGQYIAVVEGSIPAGDGGVYCCVGGDSALNIVRKVCGNAAATIAVGNCASFGGIPAAAPNPTGAISVQQAVPGATVINLPGCPLNADNLTATIVHYLTFGRLPAVDGLNRPFFAYGKRIHDNCERRSHFDAGQYAEAFGDDGHRRGHCLYKLGCKGPETFHNCPTVRYNEGQSWPVMAGHGCIGCAEPHFWDTMTPFYRRLPAVPGFGVEATADKIGLGLAAATALAFGAHGVASAFRKGDAMESDKVKKEE</sequence>
<evidence type="ECO:0000256" key="4">
    <source>
        <dbReference type="ARBA" id="ARBA00006605"/>
    </source>
</evidence>
<dbReference type="PIRSF" id="PIRSF000310">
    <property type="entry name" value="NiFe_hyd_ssu"/>
    <property type="match status" value="1"/>
</dbReference>
<dbReference type="SUPFAM" id="SSF56770">
    <property type="entry name" value="HydA/Nqo6-like"/>
    <property type="match status" value="1"/>
</dbReference>
<dbReference type="NCBIfam" id="TIGR01409">
    <property type="entry name" value="TAT_signal_seq"/>
    <property type="match status" value="1"/>
</dbReference>
<dbReference type="RefSeq" id="WP_053549136.1">
    <property type="nucleotide sequence ID" value="NZ_CP010802.1"/>
</dbReference>
<evidence type="ECO:0000256" key="6">
    <source>
        <dbReference type="ARBA" id="ARBA00022485"/>
    </source>
</evidence>
<evidence type="ECO:0000256" key="11">
    <source>
        <dbReference type="ARBA" id="ARBA00023004"/>
    </source>
</evidence>
<dbReference type="EMBL" id="CP010802">
    <property type="protein sequence ID" value="ALC14878.1"/>
    <property type="molecule type" value="Genomic_DNA"/>
</dbReference>
<comment type="subcellular location">
    <subcellularLocation>
        <location evidence="3">Periplasm</location>
    </subcellularLocation>
</comment>
<dbReference type="STRING" id="1603606.DSOUD_0077"/>
<feature type="domain" description="Cytochrome-c3 hydrogenase C-terminal" evidence="16">
    <location>
        <begin position="236"/>
        <end position="319"/>
    </location>
</feature>
<evidence type="ECO:0000259" key="15">
    <source>
        <dbReference type="Pfam" id="PF01058"/>
    </source>
</evidence>
<dbReference type="Gene3D" id="4.10.480.10">
    <property type="entry name" value="Cytochrome-c3 hydrogenase, C-terminal domain"/>
    <property type="match status" value="1"/>
</dbReference>
<feature type="binding site" evidence="14">
    <location>
        <position position="241"/>
    </location>
    <ligand>
        <name>[4Fe-4S] cluster</name>
        <dbReference type="ChEBI" id="CHEBI:49883"/>
        <label>2</label>
    </ligand>
</feature>
<dbReference type="KEGG" id="des:DSOUD_0077"/>
<reference evidence="17 18" key="1">
    <citation type="submission" date="2015-07" db="EMBL/GenBank/DDBJ databases">
        <title>Isolation and Genomic Characterization of a Novel Halophilic Metal-Reducing Deltaproteobacterium from the Deep Subsurface.</title>
        <authorList>
            <person name="Badalamenti J.P."/>
            <person name="Summers Z.M."/>
            <person name="Gralnick J.A."/>
            <person name="Bond D.R."/>
        </authorList>
    </citation>
    <scope>NUCLEOTIDE SEQUENCE [LARGE SCALE GENOMIC DNA]</scope>
    <source>
        <strain evidence="17 18">WTL</strain>
    </source>
</reference>
<dbReference type="NCBIfam" id="TIGR00391">
    <property type="entry name" value="hydA"/>
    <property type="match status" value="1"/>
</dbReference>
<dbReference type="PANTHER" id="PTHR30013">
    <property type="entry name" value="NIFE / NIFESE HYDROGENASE SMALL SUBUNIT FAMILY MEMBER"/>
    <property type="match status" value="1"/>
</dbReference>
<dbReference type="GO" id="GO:0051539">
    <property type="term" value="F:4 iron, 4 sulfur cluster binding"/>
    <property type="evidence" value="ECO:0007669"/>
    <property type="project" value="UniProtKB-KW"/>
</dbReference>
<evidence type="ECO:0000256" key="2">
    <source>
        <dbReference type="ARBA" id="ARBA00001966"/>
    </source>
</evidence>
<feature type="binding site" evidence="14">
    <location>
        <position position="306"/>
    </location>
    <ligand>
        <name>[3Fe-4S] cluster</name>
        <dbReference type="ChEBI" id="CHEBI:21137"/>
    </ligand>
</feature>
<evidence type="ECO:0000256" key="9">
    <source>
        <dbReference type="ARBA" id="ARBA00022764"/>
    </source>
</evidence>
<dbReference type="GO" id="GO:0042597">
    <property type="term" value="C:periplasmic space"/>
    <property type="evidence" value="ECO:0007669"/>
    <property type="project" value="UniProtKB-SubCell"/>
</dbReference>
<feature type="binding site" evidence="14">
    <location>
        <position position="244"/>
    </location>
    <ligand>
        <name>[4Fe-4S] cluster</name>
        <dbReference type="ChEBI" id="CHEBI:49883"/>
        <label>2</label>
    </ligand>
</feature>
<evidence type="ECO:0000256" key="3">
    <source>
        <dbReference type="ARBA" id="ARBA00004418"/>
    </source>
</evidence>
<dbReference type="GO" id="GO:0009055">
    <property type="term" value="F:electron transfer activity"/>
    <property type="evidence" value="ECO:0007669"/>
    <property type="project" value="TreeGrafter"/>
</dbReference>
<dbReference type="GO" id="GO:0051538">
    <property type="term" value="F:3 iron, 4 sulfur cluster binding"/>
    <property type="evidence" value="ECO:0007669"/>
    <property type="project" value="UniProtKB-KW"/>
</dbReference>
<dbReference type="InterPro" id="IPR037148">
    <property type="entry name" value="NiFe-Hase_small_C_sf"/>
</dbReference>
<dbReference type="Pfam" id="PF14720">
    <property type="entry name" value="NiFe_hyd_SSU_C"/>
    <property type="match status" value="1"/>
</dbReference>
<evidence type="ECO:0000256" key="5">
    <source>
        <dbReference type="ARBA" id="ARBA00011771"/>
    </source>
</evidence>
<evidence type="ECO:0000313" key="17">
    <source>
        <dbReference type="EMBL" id="ALC14878.1"/>
    </source>
</evidence>